<reference evidence="2" key="1">
    <citation type="submission" date="2021-06" db="EMBL/GenBank/DDBJ databases">
        <title>Comparative genomics, transcriptomics and evolutionary studies reveal genomic signatures of adaptation to plant cell wall in hemibiotrophic fungi.</title>
        <authorList>
            <consortium name="DOE Joint Genome Institute"/>
            <person name="Baroncelli R."/>
            <person name="Diaz J.F."/>
            <person name="Benocci T."/>
            <person name="Peng M."/>
            <person name="Battaglia E."/>
            <person name="Haridas S."/>
            <person name="Andreopoulos W."/>
            <person name="Labutti K."/>
            <person name="Pangilinan J."/>
            <person name="Floch G.L."/>
            <person name="Makela M.R."/>
            <person name="Henrissat B."/>
            <person name="Grigoriev I.V."/>
            <person name="Crouch J.A."/>
            <person name="De Vries R.P."/>
            <person name="Sukno S.A."/>
            <person name="Thon M.R."/>
        </authorList>
    </citation>
    <scope>NUCLEOTIDE SEQUENCE</scope>
    <source>
        <strain evidence="2">MAFF235873</strain>
    </source>
</reference>
<evidence type="ECO:0000313" key="3">
    <source>
        <dbReference type="Proteomes" id="UP001232148"/>
    </source>
</evidence>
<dbReference type="SUPFAM" id="SSF51197">
    <property type="entry name" value="Clavaminate synthase-like"/>
    <property type="match status" value="1"/>
</dbReference>
<dbReference type="Pfam" id="PF07350">
    <property type="entry name" value="Gig2-like"/>
    <property type="match status" value="1"/>
</dbReference>
<dbReference type="AlphaFoldDB" id="A0AAD9HUC7"/>
<dbReference type="EMBL" id="MU842809">
    <property type="protein sequence ID" value="KAK2035243.1"/>
    <property type="molecule type" value="Genomic_DNA"/>
</dbReference>
<dbReference type="PANTHER" id="PTHR30613">
    <property type="entry name" value="UNCHARACTERIZED PROTEIN YBIU-RELATED"/>
    <property type="match status" value="1"/>
</dbReference>
<accession>A0AAD9HUC7</accession>
<organism evidence="2 3">
    <name type="scientific">Colletotrichum zoysiae</name>
    <dbReference type="NCBI Taxonomy" id="1216348"/>
    <lineage>
        <taxon>Eukaryota</taxon>
        <taxon>Fungi</taxon>
        <taxon>Dikarya</taxon>
        <taxon>Ascomycota</taxon>
        <taxon>Pezizomycotina</taxon>
        <taxon>Sordariomycetes</taxon>
        <taxon>Hypocreomycetidae</taxon>
        <taxon>Glomerellales</taxon>
        <taxon>Glomerellaceae</taxon>
        <taxon>Colletotrichum</taxon>
        <taxon>Colletotrichum graminicola species complex</taxon>
    </lineage>
</organism>
<evidence type="ECO:0000313" key="2">
    <source>
        <dbReference type="EMBL" id="KAK2035243.1"/>
    </source>
</evidence>
<proteinExistence type="predicted"/>
<feature type="compositionally biased region" description="Basic and acidic residues" evidence="1">
    <location>
        <begin position="466"/>
        <end position="478"/>
    </location>
</feature>
<comment type="caution">
    <text evidence="2">The sequence shown here is derived from an EMBL/GenBank/DDBJ whole genome shotgun (WGS) entry which is preliminary data.</text>
</comment>
<feature type="region of interest" description="Disordered" evidence="1">
    <location>
        <begin position="457"/>
        <end position="478"/>
    </location>
</feature>
<keyword evidence="3" id="KW-1185">Reference proteome</keyword>
<name>A0AAD9HUC7_9PEZI</name>
<protein>
    <submittedName>
        <fullName evidence="2">DUF1479-domain-containing protein</fullName>
    </submittedName>
</protein>
<evidence type="ECO:0000256" key="1">
    <source>
        <dbReference type="SAM" id="MobiDB-lite"/>
    </source>
</evidence>
<gene>
    <name evidence="2" type="ORF">LX32DRAFT_577718</name>
</gene>
<sequence>MSRLAVVSRLRPQRRGVMTMGAAVAAHHGPKKEGDISSVFVSLSGAERAPLPDRFRALKRDLVAGREVAVARSWGRLLRALREENEVVRVAGPAVIPSVEFRDLDAGVARLRDEIRKRGALVVRGVVDEAEARAYKDEIEAYVRRNPSTRAFPPDNPQVYELYWSLPQLWARAHPNMLKTQATLMRELWHASPDAAISMQPLTYADRLRIRQPGDATFALGPHVDGGSVERWERDGYGRGSGGLGLGGPYDAVFRGEWETYDPWDATARVGAVQDLYNGAGACSMFRMFQGWLSMSACGPHEGTLLVNPLVRLSTAYFLLRPFFRPRREVREMTASGRAAAAEGFLAEDNWVLTGGGAMSSELQGATPGHGQELSDALHPHLELGGGGGGGGGTMVHIPRIRPGDYVAWHGDQVHAVDAVHRGAGDSSVLYVPVCPVTDLNVACLARQREAFRLGLPGPDFPGGRGESEHVGRPGEEAVRGVEARRAMGLERLLPVAGGEGRGERELINRANRVLGF</sequence>
<dbReference type="InterPro" id="IPR010856">
    <property type="entry name" value="Gig2-like"/>
</dbReference>
<dbReference type="Gene3D" id="2.60.120.330">
    <property type="entry name" value="B-lactam Antibiotic, Isopenicillin N Synthase, Chain"/>
    <property type="match status" value="1"/>
</dbReference>
<dbReference type="PANTHER" id="PTHR30613:SF1">
    <property type="entry name" value="DUF1479 DOMAIN PROTEIN (AFU_ORTHOLOGUE AFUA_5G09280)"/>
    <property type="match status" value="1"/>
</dbReference>
<dbReference type="InterPro" id="IPR027443">
    <property type="entry name" value="IPNS-like_sf"/>
</dbReference>
<dbReference type="Proteomes" id="UP001232148">
    <property type="component" value="Unassembled WGS sequence"/>
</dbReference>